<dbReference type="InterPro" id="IPR013149">
    <property type="entry name" value="ADH-like_C"/>
</dbReference>
<keyword evidence="10" id="KW-0275">Fatty acid biosynthesis</keyword>
<feature type="domain" description="Enoyl reductase (ER)" evidence="15">
    <location>
        <begin position="49"/>
        <end position="371"/>
    </location>
</feature>
<dbReference type="STRING" id="6573.A0A210PRP6"/>
<dbReference type="FunFam" id="3.40.50.720:FF:000112">
    <property type="entry name" value="Enoyl-[acyl-carrier-protein] reductase 1, mitochondrial"/>
    <property type="match status" value="1"/>
</dbReference>
<evidence type="ECO:0000256" key="4">
    <source>
        <dbReference type="ARBA" id="ARBA00022832"/>
    </source>
</evidence>
<dbReference type="GO" id="GO:0005739">
    <property type="term" value="C:mitochondrion"/>
    <property type="evidence" value="ECO:0007669"/>
    <property type="project" value="UniProtKB-SubCell"/>
</dbReference>
<keyword evidence="8" id="KW-0443">Lipid metabolism</keyword>
<evidence type="ECO:0000313" key="16">
    <source>
        <dbReference type="EMBL" id="OWF39165.1"/>
    </source>
</evidence>
<dbReference type="InterPro" id="IPR011032">
    <property type="entry name" value="GroES-like_sf"/>
</dbReference>
<dbReference type="InterPro" id="IPR036291">
    <property type="entry name" value="NAD(P)-bd_dom_sf"/>
</dbReference>
<dbReference type="EC" id="1.3.1.104" evidence="11"/>
<comment type="subcellular location">
    <subcellularLocation>
        <location evidence="1">Mitochondrion</location>
    </subcellularLocation>
</comment>
<dbReference type="FunFam" id="3.90.180.10:FF:000010">
    <property type="entry name" value="Enoyl-[acyl-carrier-protein] reductase, mitochondrial"/>
    <property type="match status" value="1"/>
</dbReference>
<dbReference type="InterPro" id="IPR013154">
    <property type="entry name" value="ADH-like_N"/>
</dbReference>
<evidence type="ECO:0000256" key="1">
    <source>
        <dbReference type="ARBA" id="ARBA00004173"/>
    </source>
</evidence>
<evidence type="ECO:0000256" key="2">
    <source>
        <dbReference type="ARBA" id="ARBA00010371"/>
    </source>
</evidence>
<dbReference type="SUPFAM" id="SSF51735">
    <property type="entry name" value="NAD(P)-binding Rossmann-fold domains"/>
    <property type="match status" value="1"/>
</dbReference>
<comment type="caution">
    <text evidence="16">The sequence shown here is derived from an EMBL/GenBank/DDBJ whole genome shotgun (WGS) entry which is preliminary data.</text>
</comment>
<dbReference type="AlphaFoldDB" id="A0A210PRP6"/>
<dbReference type="CDD" id="cd08290">
    <property type="entry name" value="ETR"/>
    <property type="match status" value="1"/>
</dbReference>
<dbReference type="InterPro" id="IPR051034">
    <property type="entry name" value="Mito_Enoyl-ACP_Reductase"/>
</dbReference>
<keyword evidence="3" id="KW-0444">Lipid biosynthesis</keyword>
<dbReference type="InterPro" id="IPR020843">
    <property type="entry name" value="ER"/>
</dbReference>
<evidence type="ECO:0000256" key="9">
    <source>
        <dbReference type="ARBA" id="ARBA00023128"/>
    </source>
</evidence>
<evidence type="ECO:0000256" key="13">
    <source>
        <dbReference type="ARBA" id="ARBA00042123"/>
    </source>
</evidence>
<keyword evidence="6" id="KW-0809">Transit peptide</keyword>
<reference evidence="16 17" key="1">
    <citation type="journal article" date="2017" name="Nat. Ecol. Evol.">
        <title>Scallop genome provides insights into evolution of bilaterian karyotype and development.</title>
        <authorList>
            <person name="Wang S."/>
            <person name="Zhang J."/>
            <person name="Jiao W."/>
            <person name="Li J."/>
            <person name="Xun X."/>
            <person name="Sun Y."/>
            <person name="Guo X."/>
            <person name="Huan P."/>
            <person name="Dong B."/>
            <person name="Zhang L."/>
            <person name="Hu X."/>
            <person name="Sun X."/>
            <person name="Wang J."/>
            <person name="Zhao C."/>
            <person name="Wang Y."/>
            <person name="Wang D."/>
            <person name="Huang X."/>
            <person name="Wang R."/>
            <person name="Lv J."/>
            <person name="Li Y."/>
            <person name="Zhang Z."/>
            <person name="Liu B."/>
            <person name="Lu W."/>
            <person name="Hui Y."/>
            <person name="Liang J."/>
            <person name="Zhou Z."/>
            <person name="Hou R."/>
            <person name="Li X."/>
            <person name="Liu Y."/>
            <person name="Li H."/>
            <person name="Ning X."/>
            <person name="Lin Y."/>
            <person name="Zhao L."/>
            <person name="Xing Q."/>
            <person name="Dou J."/>
            <person name="Li Y."/>
            <person name="Mao J."/>
            <person name="Guo H."/>
            <person name="Dou H."/>
            <person name="Li T."/>
            <person name="Mu C."/>
            <person name="Jiang W."/>
            <person name="Fu Q."/>
            <person name="Fu X."/>
            <person name="Miao Y."/>
            <person name="Liu J."/>
            <person name="Yu Q."/>
            <person name="Li R."/>
            <person name="Liao H."/>
            <person name="Li X."/>
            <person name="Kong Y."/>
            <person name="Jiang Z."/>
            <person name="Chourrout D."/>
            <person name="Li R."/>
            <person name="Bao Z."/>
        </authorList>
    </citation>
    <scope>NUCLEOTIDE SEQUENCE [LARGE SCALE GENOMIC DNA]</scope>
    <source>
        <strain evidence="16 17">PY_sf001</strain>
    </source>
</reference>
<dbReference type="Pfam" id="PF00107">
    <property type="entry name" value="ADH_zinc_N"/>
    <property type="match status" value="1"/>
</dbReference>
<comment type="similarity">
    <text evidence="2">Belongs to the zinc-containing alcohol dehydrogenase family. Quinone oxidoreductase subfamily.</text>
</comment>
<evidence type="ECO:0000313" key="17">
    <source>
        <dbReference type="Proteomes" id="UP000242188"/>
    </source>
</evidence>
<evidence type="ECO:0000256" key="12">
    <source>
        <dbReference type="ARBA" id="ARBA00041058"/>
    </source>
</evidence>
<evidence type="ECO:0000256" key="7">
    <source>
        <dbReference type="ARBA" id="ARBA00023002"/>
    </source>
</evidence>
<keyword evidence="4" id="KW-0276">Fatty acid metabolism</keyword>
<dbReference type="Proteomes" id="UP000242188">
    <property type="component" value="Unassembled WGS sequence"/>
</dbReference>
<evidence type="ECO:0000259" key="15">
    <source>
        <dbReference type="SMART" id="SM00829"/>
    </source>
</evidence>
<dbReference type="GO" id="GO:0006633">
    <property type="term" value="P:fatty acid biosynthetic process"/>
    <property type="evidence" value="ECO:0007669"/>
    <property type="project" value="UniProtKB-KW"/>
</dbReference>
<keyword evidence="9" id="KW-0496">Mitochondrion</keyword>
<evidence type="ECO:0000256" key="11">
    <source>
        <dbReference type="ARBA" id="ARBA00038963"/>
    </source>
</evidence>
<organism evidence="16 17">
    <name type="scientific">Mizuhopecten yessoensis</name>
    <name type="common">Japanese scallop</name>
    <name type="synonym">Patinopecten yessoensis</name>
    <dbReference type="NCBI Taxonomy" id="6573"/>
    <lineage>
        <taxon>Eukaryota</taxon>
        <taxon>Metazoa</taxon>
        <taxon>Spiralia</taxon>
        <taxon>Lophotrochozoa</taxon>
        <taxon>Mollusca</taxon>
        <taxon>Bivalvia</taxon>
        <taxon>Autobranchia</taxon>
        <taxon>Pteriomorphia</taxon>
        <taxon>Pectinida</taxon>
        <taxon>Pectinoidea</taxon>
        <taxon>Pectinidae</taxon>
        <taxon>Mizuhopecten</taxon>
    </lineage>
</organism>
<dbReference type="PANTHER" id="PTHR43981">
    <property type="entry name" value="ENOYL-[ACYL-CARRIER-PROTEIN] REDUCTASE, MITOCHONDRIAL"/>
    <property type="match status" value="1"/>
</dbReference>
<keyword evidence="5" id="KW-0521">NADP</keyword>
<dbReference type="Gene3D" id="3.90.180.10">
    <property type="entry name" value="Medium-chain alcohol dehydrogenases, catalytic domain"/>
    <property type="match status" value="1"/>
</dbReference>
<keyword evidence="17" id="KW-1185">Reference proteome</keyword>
<dbReference type="PANTHER" id="PTHR43981:SF2">
    <property type="entry name" value="ENOYL-[ACYL-CARRIER-PROTEIN] REDUCTASE, MITOCHONDRIAL"/>
    <property type="match status" value="1"/>
</dbReference>
<dbReference type="SUPFAM" id="SSF50129">
    <property type="entry name" value="GroES-like"/>
    <property type="match status" value="1"/>
</dbReference>
<dbReference type="EMBL" id="NEDP02005539">
    <property type="protein sequence ID" value="OWF39165.1"/>
    <property type="molecule type" value="Genomic_DNA"/>
</dbReference>
<dbReference type="SMART" id="SM00829">
    <property type="entry name" value="PKS_ER"/>
    <property type="match status" value="1"/>
</dbReference>
<dbReference type="GO" id="GO:0141148">
    <property type="term" value="F:enoyl-[acyl-carrier-protein] reductase (NADPH) activity"/>
    <property type="evidence" value="ECO:0007669"/>
    <property type="project" value="UniProtKB-EC"/>
</dbReference>
<dbReference type="Gene3D" id="3.40.50.720">
    <property type="entry name" value="NAD(P)-binding Rossmann-like Domain"/>
    <property type="match status" value="1"/>
</dbReference>
<evidence type="ECO:0000256" key="3">
    <source>
        <dbReference type="ARBA" id="ARBA00022516"/>
    </source>
</evidence>
<dbReference type="Pfam" id="PF08240">
    <property type="entry name" value="ADH_N"/>
    <property type="match status" value="1"/>
</dbReference>
<accession>A0A210PRP6</accession>
<keyword evidence="7" id="KW-0560">Oxidoreductase</keyword>
<evidence type="ECO:0000256" key="5">
    <source>
        <dbReference type="ARBA" id="ARBA00022857"/>
    </source>
</evidence>
<evidence type="ECO:0000256" key="6">
    <source>
        <dbReference type="ARBA" id="ARBA00022946"/>
    </source>
</evidence>
<evidence type="ECO:0000256" key="14">
    <source>
        <dbReference type="ARBA" id="ARBA00048843"/>
    </source>
</evidence>
<evidence type="ECO:0000256" key="8">
    <source>
        <dbReference type="ARBA" id="ARBA00023098"/>
    </source>
</evidence>
<sequence>MAALVKKIFRLRRSGVYFHRMIAFRKEICQARCFSYAKESIAITYSDFGDPRKVLRKEIIPMPTKLESSQILVKMLMAPINPSDINMIEGTYHIRPTLPSLVGNEGVGEVVDVGDGVKNLQKGDWVLPAHSAWGTWRTHALCEESSVEKVDNDIPVLGAATLAVNPCTAYRMLKDFFPVKQGDIVIQNGANSSVGQCVIQLAKEWGIHTVNIVRDRPDCNQLTNNLKDLGATHVVTEEFASSRGMRDFVASLPKAPVLALNCVGGRSATELTRFLGQNGVMVTYGGMSKKPVVVPTGAFIFKEIRLAGYWNTQWNTINSKSPEKLKMYKDLCDLIRAGKFLPPESDLTSIDKFEDAVAQAMEGFRKKKIVLVMDEKYF</sequence>
<dbReference type="OrthoDB" id="7482721at2759"/>
<name>A0A210PRP6_MIZYE</name>
<proteinExistence type="inferred from homology"/>
<protein>
    <recommendedName>
        <fullName evidence="12">Enoyl-[acyl-carrier-protein] reductase, mitochondrial</fullName>
        <ecNumber evidence="11">1.3.1.104</ecNumber>
    </recommendedName>
    <alternativeName>
        <fullName evidence="13">2-enoyl thioester reductase</fullName>
    </alternativeName>
</protein>
<gene>
    <name evidence="16" type="ORF">KP79_PYT07168</name>
</gene>
<evidence type="ECO:0000256" key="10">
    <source>
        <dbReference type="ARBA" id="ARBA00023160"/>
    </source>
</evidence>
<comment type="catalytic activity">
    <reaction evidence="14">
        <text>a 2,3-saturated acyl-[ACP] + NADP(+) = a (2E)-enoyl-[ACP] + NADPH + H(+)</text>
        <dbReference type="Rhea" id="RHEA:22564"/>
        <dbReference type="Rhea" id="RHEA-COMP:9925"/>
        <dbReference type="Rhea" id="RHEA-COMP:9926"/>
        <dbReference type="ChEBI" id="CHEBI:15378"/>
        <dbReference type="ChEBI" id="CHEBI:57783"/>
        <dbReference type="ChEBI" id="CHEBI:58349"/>
        <dbReference type="ChEBI" id="CHEBI:78784"/>
        <dbReference type="ChEBI" id="CHEBI:78785"/>
        <dbReference type="EC" id="1.3.1.104"/>
    </reaction>
</comment>